<dbReference type="SUPFAM" id="SSF48371">
    <property type="entry name" value="ARM repeat"/>
    <property type="match status" value="2"/>
</dbReference>
<dbReference type="FunCoup" id="D8R6B9">
    <property type="interactions" value="3385"/>
</dbReference>
<dbReference type="FunFam" id="1.25.10.10:FF:000803">
    <property type="entry name" value="Predicted protein"/>
    <property type="match status" value="1"/>
</dbReference>
<evidence type="ECO:0000313" key="9">
    <source>
        <dbReference type="Proteomes" id="UP000001514"/>
    </source>
</evidence>
<dbReference type="InterPro" id="IPR000225">
    <property type="entry name" value="Armadillo"/>
</dbReference>
<dbReference type="eggNOG" id="KOG1293">
    <property type="taxonomic scope" value="Eukaryota"/>
</dbReference>
<evidence type="ECO:0000256" key="2">
    <source>
        <dbReference type="ARBA" id="ARBA00004496"/>
    </source>
</evidence>
<sequence length="919" mass="98670">MPASAVCTKPEDLVESLSSLDTSARLKALRDVKNQIIGNKTKKLSYIKLGAVPRVVEILASDTDIPLLVQSAAAVGSFACGTDAGVKAVLDSGVLPHLLRMLSNGNNKVVEASARSLKMIFQSTLAPKNDMFQGRRIDLILALLNSGNENVSEVAASVLARCCETSEHQKALADAGCLQSLVFLLSGSPKRKEAALDALAALTRGNPDTSAALAATGAVSTISRTMKDKSPRARLLACMCLSNIGRAYQQEWDIRKSILSTVGKLIDENGQVGEEAPGVLADLVANNEELQKTAYDFNIIERLAEAQCSIAMALGHESEGVRIAACACIKSISRSVKNLRTTLTDERLVWPLFRLLNDPSPAVQASALSAVSNVVLDFTPHKAVFFQCGGPMLRLNAVWALRNLLYLADMSVKEKVMRELTVSTLVDLVCDSEEMVQEQALAFVRNLVYGSVASVQQIFAADAAILHAVERQLCVATRPEICTQALYVLSNVAAGNEYHKDAVMDFVAPALTGDRSVSILIKFLLDMSNPQLRVAAVWCISNLSFPESPGVGTRVARLRDAGIQLQLQKMFDDPCTDVKDRVKTTMEQFLCTDQMTSNTGQSVSCRLHPSAALTLSHSSWSSVLAARHKLYCCSNGAANRDAKVKLRAAPWSCGVVGSTMIIYLGGLHVPLSYSGLSIVSTMLSRDCGLDPQVKAISLVVLQSAELCGAVWLIESSIRQFDTRLTCMSFDQMLSGRRGCLLAAVIALSSVILWALAKPGTSVYLENNHYDPALKELLASGGVSLCATVAVCCGITPLLEEFVYRGFVLTSLAAYASPPWAIITSSLIFSLVHFKAPEETLVLFVFGCILGTVRLVAAVDADAAAVVVVVGKAALWRAGDTVGHQRCVAYVEGLGCLLLLLLLLLCSQLLHKEGKNKRTY</sequence>
<evidence type="ECO:0000256" key="6">
    <source>
        <dbReference type="SAM" id="Phobius"/>
    </source>
</evidence>
<dbReference type="GO" id="GO:0005737">
    <property type="term" value="C:cytoplasm"/>
    <property type="evidence" value="ECO:0007669"/>
    <property type="project" value="UniProtKB-SubCell"/>
</dbReference>
<feature type="domain" description="CAAX prenyl protease 2/Lysostaphin resistance protein A-like" evidence="7">
    <location>
        <begin position="785"/>
        <end position="854"/>
    </location>
</feature>
<keyword evidence="3" id="KW-0963">Cytoplasm</keyword>
<dbReference type="GO" id="GO:0043161">
    <property type="term" value="P:proteasome-mediated ubiquitin-dependent protein catabolic process"/>
    <property type="evidence" value="ECO:0000318"/>
    <property type="project" value="GO_Central"/>
</dbReference>
<dbReference type="PANTHER" id="PTHR15651">
    <property type="entry name" value="ARMADILLO REPEAT-CONTAINING PROTEIN 8"/>
    <property type="match status" value="1"/>
</dbReference>
<dbReference type="GO" id="GO:0005634">
    <property type="term" value="C:nucleus"/>
    <property type="evidence" value="ECO:0007669"/>
    <property type="project" value="UniProtKB-SubCell"/>
</dbReference>
<dbReference type="InterPro" id="IPR038739">
    <property type="entry name" value="ARMC8/Vid28"/>
</dbReference>
<dbReference type="SMART" id="SM00185">
    <property type="entry name" value="ARM"/>
    <property type="match status" value="11"/>
</dbReference>
<keyword evidence="6" id="KW-1133">Transmembrane helix</keyword>
<organism evidence="9">
    <name type="scientific">Selaginella moellendorffii</name>
    <name type="common">Spikemoss</name>
    <dbReference type="NCBI Taxonomy" id="88036"/>
    <lineage>
        <taxon>Eukaryota</taxon>
        <taxon>Viridiplantae</taxon>
        <taxon>Streptophyta</taxon>
        <taxon>Embryophyta</taxon>
        <taxon>Tracheophyta</taxon>
        <taxon>Lycopodiopsida</taxon>
        <taxon>Selaginellales</taxon>
        <taxon>Selaginellaceae</taxon>
        <taxon>Selaginella</taxon>
    </lineage>
</organism>
<evidence type="ECO:0000256" key="3">
    <source>
        <dbReference type="ARBA" id="ARBA00022490"/>
    </source>
</evidence>
<dbReference type="Proteomes" id="UP000001514">
    <property type="component" value="Unassembled WGS sequence"/>
</dbReference>
<dbReference type="Gene3D" id="1.25.10.10">
    <property type="entry name" value="Leucine-rich Repeat Variant"/>
    <property type="match status" value="2"/>
</dbReference>
<evidence type="ECO:0000256" key="4">
    <source>
        <dbReference type="ARBA" id="ARBA00022737"/>
    </source>
</evidence>
<dbReference type="OMA" id="RCICTIL"/>
<feature type="transmembrane region" description="Helical" evidence="6">
    <location>
        <begin position="805"/>
        <end position="831"/>
    </location>
</feature>
<dbReference type="Pfam" id="PF02517">
    <property type="entry name" value="Rce1-like"/>
    <property type="match status" value="1"/>
</dbReference>
<keyword evidence="5" id="KW-0539">Nucleus</keyword>
<evidence type="ECO:0000259" key="7">
    <source>
        <dbReference type="Pfam" id="PF02517"/>
    </source>
</evidence>
<keyword evidence="4" id="KW-0677">Repeat</keyword>
<keyword evidence="9" id="KW-1185">Reference proteome</keyword>
<dbReference type="Pfam" id="PF00514">
    <property type="entry name" value="Arm"/>
    <property type="match status" value="1"/>
</dbReference>
<evidence type="ECO:0000256" key="5">
    <source>
        <dbReference type="ARBA" id="ARBA00023242"/>
    </source>
</evidence>
<keyword evidence="6" id="KW-0812">Transmembrane</keyword>
<feature type="transmembrane region" description="Helical" evidence="6">
    <location>
        <begin position="843"/>
        <end position="874"/>
    </location>
</feature>
<feature type="transmembrane region" description="Helical" evidence="6">
    <location>
        <begin position="886"/>
        <end position="909"/>
    </location>
</feature>
<reference evidence="8 9" key="1">
    <citation type="journal article" date="2011" name="Science">
        <title>The Selaginella genome identifies genetic changes associated with the evolution of vascular plants.</title>
        <authorList>
            <person name="Banks J.A."/>
            <person name="Nishiyama T."/>
            <person name="Hasebe M."/>
            <person name="Bowman J.L."/>
            <person name="Gribskov M."/>
            <person name="dePamphilis C."/>
            <person name="Albert V.A."/>
            <person name="Aono N."/>
            <person name="Aoyama T."/>
            <person name="Ambrose B.A."/>
            <person name="Ashton N.W."/>
            <person name="Axtell M.J."/>
            <person name="Barker E."/>
            <person name="Barker M.S."/>
            <person name="Bennetzen J.L."/>
            <person name="Bonawitz N.D."/>
            <person name="Chapple C."/>
            <person name="Cheng C."/>
            <person name="Correa L.G."/>
            <person name="Dacre M."/>
            <person name="DeBarry J."/>
            <person name="Dreyer I."/>
            <person name="Elias M."/>
            <person name="Engstrom E.M."/>
            <person name="Estelle M."/>
            <person name="Feng L."/>
            <person name="Finet C."/>
            <person name="Floyd S.K."/>
            <person name="Frommer W.B."/>
            <person name="Fujita T."/>
            <person name="Gramzow L."/>
            <person name="Gutensohn M."/>
            <person name="Harholt J."/>
            <person name="Hattori M."/>
            <person name="Heyl A."/>
            <person name="Hirai T."/>
            <person name="Hiwatashi Y."/>
            <person name="Ishikawa M."/>
            <person name="Iwata M."/>
            <person name="Karol K.G."/>
            <person name="Koehler B."/>
            <person name="Kolukisaoglu U."/>
            <person name="Kubo M."/>
            <person name="Kurata T."/>
            <person name="Lalonde S."/>
            <person name="Li K."/>
            <person name="Li Y."/>
            <person name="Litt A."/>
            <person name="Lyons E."/>
            <person name="Manning G."/>
            <person name="Maruyama T."/>
            <person name="Michael T.P."/>
            <person name="Mikami K."/>
            <person name="Miyazaki S."/>
            <person name="Morinaga S."/>
            <person name="Murata T."/>
            <person name="Mueller-Roeber B."/>
            <person name="Nelson D.R."/>
            <person name="Obara M."/>
            <person name="Oguri Y."/>
            <person name="Olmstead R.G."/>
            <person name="Onodera N."/>
            <person name="Petersen B.L."/>
            <person name="Pils B."/>
            <person name="Prigge M."/>
            <person name="Rensing S.A."/>
            <person name="Riano-Pachon D.M."/>
            <person name="Roberts A.W."/>
            <person name="Sato Y."/>
            <person name="Scheller H.V."/>
            <person name="Schulz B."/>
            <person name="Schulz C."/>
            <person name="Shakirov E.V."/>
            <person name="Shibagaki N."/>
            <person name="Shinohara N."/>
            <person name="Shippen D.E."/>
            <person name="Soerensen I."/>
            <person name="Sotooka R."/>
            <person name="Sugimoto N."/>
            <person name="Sugita M."/>
            <person name="Sumikawa N."/>
            <person name="Tanurdzic M."/>
            <person name="Theissen G."/>
            <person name="Ulvskov P."/>
            <person name="Wakazuki S."/>
            <person name="Weng J.K."/>
            <person name="Willats W.W."/>
            <person name="Wipf D."/>
            <person name="Wolf P.G."/>
            <person name="Yang L."/>
            <person name="Zimmer A.D."/>
            <person name="Zhu Q."/>
            <person name="Mitros T."/>
            <person name="Hellsten U."/>
            <person name="Loque D."/>
            <person name="Otillar R."/>
            <person name="Salamov A."/>
            <person name="Schmutz J."/>
            <person name="Shapiro H."/>
            <person name="Lindquist E."/>
            <person name="Lucas S."/>
            <person name="Rokhsar D."/>
            <person name="Grigoriev I.V."/>
        </authorList>
    </citation>
    <scope>NUCLEOTIDE SEQUENCE [LARGE SCALE GENOMIC DNA]</scope>
</reference>
<dbReference type="Gramene" id="EFJ32647">
    <property type="protein sequence ID" value="EFJ32647"/>
    <property type="gene ID" value="SELMODRAFT_439598"/>
</dbReference>
<dbReference type="InterPro" id="IPR016024">
    <property type="entry name" value="ARM-type_fold"/>
</dbReference>
<feature type="transmembrane region" description="Helical" evidence="6">
    <location>
        <begin position="776"/>
        <end position="798"/>
    </location>
</feature>
<comment type="subcellular location">
    <subcellularLocation>
        <location evidence="2">Cytoplasm</location>
    </subcellularLocation>
    <subcellularLocation>
        <location evidence="1">Nucleus</location>
    </subcellularLocation>
</comment>
<proteinExistence type="predicted"/>
<dbReference type="STRING" id="88036.D8R6B9"/>
<accession>D8R6B9</accession>
<evidence type="ECO:0000313" key="8">
    <source>
        <dbReference type="EMBL" id="EFJ32647.1"/>
    </source>
</evidence>
<protein>
    <recommendedName>
        <fullName evidence="7">CAAX prenyl protease 2/Lysostaphin resistance protein A-like domain-containing protein</fullName>
    </recommendedName>
</protein>
<dbReference type="GO" id="GO:0080120">
    <property type="term" value="P:CAAX-box protein maturation"/>
    <property type="evidence" value="ECO:0007669"/>
    <property type="project" value="UniProtKB-ARBA"/>
</dbReference>
<dbReference type="InParanoid" id="D8R6B9"/>
<dbReference type="AlphaFoldDB" id="D8R6B9"/>
<dbReference type="InterPro" id="IPR003675">
    <property type="entry name" value="Rce1/LyrA-like_dom"/>
</dbReference>
<gene>
    <name evidence="8" type="ORF">SELMODRAFT_439598</name>
</gene>
<dbReference type="GO" id="GO:0034657">
    <property type="term" value="C:GID complex"/>
    <property type="evidence" value="ECO:0000318"/>
    <property type="project" value="GO_Central"/>
</dbReference>
<evidence type="ECO:0000256" key="1">
    <source>
        <dbReference type="ARBA" id="ARBA00004123"/>
    </source>
</evidence>
<name>D8R6B9_SELML</name>
<dbReference type="InterPro" id="IPR011989">
    <property type="entry name" value="ARM-like"/>
</dbReference>
<dbReference type="GO" id="GO:0004175">
    <property type="term" value="F:endopeptidase activity"/>
    <property type="evidence" value="ECO:0007669"/>
    <property type="project" value="UniProtKB-ARBA"/>
</dbReference>
<dbReference type="KEGG" id="smo:SELMODRAFT_439598"/>
<dbReference type="EMBL" id="GL377572">
    <property type="protein sequence ID" value="EFJ32647.1"/>
    <property type="molecule type" value="Genomic_DNA"/>
</dbReference>
<feature type="transmembrane region" description="Helical" evidence="6">
    <location>
        <begin position="738"/>
        <end position="756"/>
    </location>
</feature>
<dbReference type="HOGENOM" id="CLU_316519_0_0_1"/>
<dbReference type="PANTHER" id="PTHR15651:SF7">
    <property type="entry name" value="ARMADILLO REPEAT-CONTAINING PROTEIN 8"/>
    <property type="match status" value="1"/>
</dbReference>
<keyword evidence="6" id="KW-0472">Membrane</keyword>